<protein>
    <submittedName>
        <fullName evidence="9">Peptide ABC transporter permease</fullName>
    </submittedName>
</protein>
<evidence type="ECO:0000259" key="7">
    <source>
        <dbReference type="Pfam" id="PF02687"/>
    </source>
</evidence>
<accession>A0A075P0H4</accession>
<keyword evidence="3 6" id="KW-0812">Transmembrane</keyword>
<dbReference type="Pfam" id="PF02687">
    <property type="entry name" value="FtsX"/>
    <property type="match status" value="1"/>
</dbReference>
<reference evidence="9 10" key="1">
    <citation type="submission" date="2014-06" db="EMBL/GenBank/DDBJ databases">
        <title>Genomes of Alteromonas australica, a world apart.</title>
        <authorList>
            <person name="Gonzaga A."/>
            <person name="Lopez-Perez M."/>
            <person name="Rodriguez-Valera F."/>
        </authorList>
    </citation>
    <scope>NUCLEOTIDE SEQUENCE [LARGE SCALE GENOMIC DNA]</scope>
    <source>
        <strain evidence="9 10">H 17</strain>
    </source>
</reference>
<feature type="domain" description="ABC3 transporter permease C-terminal" evidence="7">
    <location>
        <begin position="287"/>
        <end position="403"/>
    </location>
</feature>
<evidence type="ECO:0000256" key="2">
    <source>
        <dbReference type="ARBA" id="ARBA00022475"/>
    </source>
</evidence>
<feature type="transmembrane region" description="Helical" evidence="6">
    <location>
        <begin position="284"/>
        <end position="306"/>
    </location>
</feature>
<keyword evidence="4 6" id="KW-1133">Transmembrane helix</keyword>
<comment type="subcellular location">
    <subcellularLocation>
        <location evidence="1">Cell membrane</location>
        <topology evidence="1">Multi-pass membrane protein</topology>
    </subcellularLocation>
</comment>
<dbReference type="InterPro" id="IPR003838">
    <property type="entry name" value="ABC3_permease_C"/>
</dbReference>
<evidence type="ECO:0000256" key="5">
    <source>
        <dbReference type="ARBA" id="ARBA00023136"/>
    </source>
</evidence>
<feature type="transmembrane region" description="Helical" evidence="6">
    <location>
        <begin position="326"/>
        <end position="358"/>
    </location>
</feature>
<evidence type="ECO:0000313" key="9">
    <source>
        <dbReference type="EMBL" id="AIG00390.1"/>
    </source>
</evidence>
<dbReference type="Proteomes" id="UP000056090">
    <property type="component" value="Chromosome"/>
</dbReference>
<feature type="domain" description="MacB-like periplasmic core" evidence="8">
    <location>
        <begin position="18"/>
        <end position="208"/>
    </location>
</feature>
<gene>
    <name evidence="9" type="ORF">EP13_17825</name>
</gene>
<dbReference type="RefSeq" id="WP_044058390.1">
    <property type="nucleotide sequence ID" value="NZ_CBCSKJ010000004.1"/>
</dbReference>
<dbReference type="PANTHER" id="PTHR43738">
    <property type="entry name" value="ABC TRANSPORTER, MEMBRANE PROTEIN"/>
    <property type="match status" value="1"/>
</dbReference>
<dbReference type="PANTHER" id="PTHR43738:SF2">
    <property type="entry name" value="ABC TRANSPORTER PERMEASE"/>
    <property type="match status" value="1"/>
</dbReference>
<dbReference type="Pfam" id="PF12704">
    <property type="entry name" value="MacB_PCD"/>
    <property type="match status" value="1"/>
</dbReference>
<dbReference type="GO" id="GO:0005886">
    <property type="term" value="C:plasma membrane"/>
    <property type="evidence" value="ECO:0007669"/>
    <property type="project" value="UniProtKB-SubCell"/>
</dbReference>
<feature type="transmembrane region" description="Helical" evidence="6">
    <location>
        <begin position="262"/>
        <end position="278"/>
    </location>
</feature>
<sequence>MLFRFALSSLKSRRKSVLLTFLSLLISISVLLSVEHIRSQAEQSFSRTVSGVDLIVGAPSGQLNLLLYSVFRMGSPTNSISYSSYDMLQNHAQVAWAVPIALGDTHRGYRVLGTSRDYFTHFHYGNKQPLVFSSGGAFAQPLEAVMGADVAKKLGYQVGDDIVISHGVGAVSFKNHDDAPFTITGILAPTGTPVDKTVHVSLQGIEAMHMPAKALRQYLSASSETQLNLKPKQISAVLVGLNNKFATFTLQRQLNNYKGDRLMAILPGVALAQLWQMMASVENILMAISGLVMLSSLFGLSTMLLASMQQREQEIAVLRILGASSLTLLMLIVVEALIITLSACLASLLLTFGLFTLFSDTLANHYGLFISANVLSPTNAVLLAGVVVASLLTSLIPAIDAYRNGLHARL</sequence>
<dbReference type="GeneID" id="78256738"/>
<evidence type="ECO:0000256" key="3">
    <source>
        <dbReference type="ARBA" id="ARBA00022692"/>
    </source>
</evidence>
<feature type="transmembrane region" description="Helical" evidence="6">
    <location>
        <begin position="378"/>
        <end position="399"/>
    </location>
</feature>
<keyword evidence="10" id="KW-1185">Reference proteome</keyword>
<evidence type="ECO:0000256" key="4">
    <source>
        <dbReference type="ARBA" id="ARBA00022989"/>
    </source>
</evidence>
<dbReference type="eggNOG" id="COG0577">
    <property type="taxonomic scope" value="Bacteria"/>
</dbReference>
<evidence type="ECO:0000256" key="1">
    <source>
        <dbReference type="ARBA" id="ARBA00004651"/>
    </source>
</evidence>
<dbReference type="InterPro" id="IPR025857">
    <property type="entry name" value="MacB_PCD"/>
</dbReference>
<dbReference type="InterPro" id="IPR051125">
    <property type="entry name" value="ABC-4/HrtB_transporter"/>
</dbReference>
<keyword evidence="2" id="KW-1003">Cell membrane</keyword>
<proteinExistence type="predicted"/>
<dbReference type="EMBL" id="CP008849">
    <property type="protein sequence ID" value="AIG00390.1"/>
    <property type="molecule type" value="Genomic_DNA"/>
</dbReference>
<dbReference type="KEGG" id="aal:EP13_17825"/>
<organism evidence="9 10">
    <name type="scientific">Alteromonas australica</name>
    <dbReference type="NCBI Taxonomy" id="589873"/>
    <lineage>
        <taxon>Bacteria</taxon>
        <taxon>Pseudomonadati</taxon>
        <taxon>Pseudomonadota</taxon>
        <taxon>Gammaproteobacteria</taxon>
        <taxon>Alteromonadales</taxon>
        <taxon>Alteromonadaceae</taxon>
        <taxon>Alteromonas/Salinimonas group</taxon>
        <taxon>Alteromonas</taxon>
    </lineage>
</organism>
<keyword evidence="5 6" id="KW-0472">Membrane</keyword>
<evidence type="ECO:0000313" key="10">
    <source>
        <dbReference type="Proteomes" id="UP000056090"/>
    </source>
</evidence>
<dbReference type="AlphaFoldDB" id="A0A075P0H4"/>
<name>A0A075P0H4_9ALTE</name>
<evidence type="ECO:0000259" key="8">
    <source>
        <dbReference type="Pfam" id="PF12704"/>
    </source>
</evidence>
<evidence type="ECO:0000256" key="6">
    <source>
        <dbReference type="SAM" id="Phobius"/>
    </source>
</evidence>
<feature type="transmembrane region" description="Helical" evidence="6">
    <location>
        <begin position="49"/>
        <end position="71"/>
    </location>
</feature>